<dbReference type="Proteomes" id="UP000019270">
    <property type="component" value="Unassembled WGS sequence"/>
</dbReference>
<evidence type="ECO:0000256" key="3">
    <source>
        <dbReference type="ARBA" id="ARBA00007870"/>
    </source>
</evidence>
<dbReference type="InterPro" id="IPR036291">
    <property type="entry name" value="NAD(P)-bd_dom_sf"/>
</dbReference>
<dbReference type="eggNOG" id="COG1893">
    <property type="taxonomic scope" value="Bacteria"/>
</dbReference>
<dbReference type="InterPro" id="IPR050838">
    <property type="entry name" value="Ketopantoate_reductase"/>
</dbReference>
<evidence type="ECO:0000313" key="13">
    <source>
        <dbReference type="EMBL" id="EWG12905.1"/>
    </source>
</evidence>
<accession>W7KZX4</accession>
<evidence type="ECO:0000256" key="2">
    <source>
        <dbReference type="ARBA" id="ARBA00004994"/>
    </source>
</evidence>
<name>W7KZX4_CYTFI</name>
<keyword evidence="8" id="KW-0560">Oxidoreductase</keyword>
<dbReference type="GO" id="GO:0005737">
    <property type="term" value="C:cytoplasm"/>
    <property type="evidence" value="ECO:0007669"/>
    <property type="project" value="TreeGrafter"/>
</dbReference>
<comment type="similarity">
    <text evidence="3">Belongs to the ketopantoate reductase family.</text>
</comment>
<comment type="caution">
    <text evidence="13">The sequence shown here is derived from an EMBL/GenBank/DDBJ whole genome shotgun (WGS) entry which is preliminary data.</text>
</comment>
<dbReference type="PANTHER" id="PTHR43765:SF2">
    <property type="entry name" value="2-DEHYDROPANTOATE 2-REDUCTASE"/>
    <property type="match status" value="1"/>
</dbReference>
<dbReference type="EC" id="1.1.1.169" evidence="4"/>
<evidence type="ECO:0000256" key="1">
    <source>
        <dbReference type="ARBA" id="ARBA00002919"/>
    </source>
</evidence>
<dbReference type="PATRIC" id="fig|1307436.3.peg.165"/>
<dbReference type="GO" id="GO:0008677">
    <property type="term" value="F:2-dehydropantoate 2-reductase activity"/>
    <property type="evidence" value="ECO:0007669"/>
    <property type="project" value="UniProtKB-EC"/>
</dbReference>
<dbReference type="GO" id="GO:0050661">
    <property type="term" value="F:NADP binding"/>
    <property type="evidence" value="ECO:0007669"/>
    <property type="project" value="TreeGrafter"/>
</dbReference>
<feature type="domain" description="Ketopantoate reductase C-terminal" evidence="12">
    <location>
        <begin position="180"/>
        <end position="319"/>
    </location>
</feature>
<evidence type="ECO:0000256" key="7">
    <source>
        <dbReference type="ARBA" id="ARBA00022857"/>
    </source>
</evidence>
<comment type="catalytic activity">
    <reaction evidence="10">
        <text>(R)-pantoate + NADP(+) = 2-dehydropantoate + NADPH + H(+)</text>
        <dbReference type="Rhea" id="RHEA:16233"/>
        <dbReference type="ChEBI" id="CHEBI:11561"/>
        <dbReference type="ChEBI" id="CHEBI:15378"/>
        <dbReference type="ChEBI" id="CHEBI:15980"/>
        <dbReference type="ChEBI" id="CHEBI:57783"/>
        <dbReference type="ChEBI" id="CHEBI:58349"/>
        <dbReference type="EC" id="1.1.1.169"/>
    </reaction>
</comment>
<protein>
    <recommendedName>
        <fullName evidence="5">2-dehydropantoate 2-reductase</fullName>
        <ecNumber evidence="4">1.1.1.169</ecNumber>
    </recommendedName>
    <alternativeName>
        <fullName evidence="9">Ketopantoate reductase</fullName>
    </alternativeName>
</protein>
<evidence type="ECO:0000256" key="6">
    <source>
        <dbReference type="ARBA" id="ARBA00022655"/>
    </source>
</evidence>
<dbReference type="AlphaFoldDB" id="W7KZX4"/>
<dbReference type="SUPFAM" id="SSF48179">
    <property type="entry name" value="6-phosphogluconate dehydrogenase C-terminal domain-like"/>
    <property type="match status" value="1"/>
</dbReference>
<dbReference type="OrthoDB" id="9793586at2"/>
<evidence type="ECO:0000256" key="5">
    <source>
        <dbReference type="ARBA" id="ARBA00019465"/>
    </source>
</evidence>
<dbReference type="InterPro" id="IPR013328">
    <property type="entry name" value="6PGD_dom2"/>
</dbReference>
<keyword evidence="7" id="KW-0521">NADP</keyword>
<reference evidence="13 14" key="2">
    <citation type="journal article" date="2016" name="Sci. Rep.">
        <title>A novel serine protease, Sep1, from Bacillus firmus DS-1 has nematicidal activity and degrades multiple intestinal-associated nematode proteins.</title>
        <authorList>
            <person name="Geng C."/>
            <person name="Nie X."/>
            <person name="Tang Z."/>
            <person name="Zhang Y."/>
            <person name="Lin J."/>
            <person name="Sun M."/>
            <person name="Peng D."/>
        </authorList>
    </citation>
    <scope>NUCLEOTIDE SEQUENCE [LARGE SCALE GENOMIC DNA]</scope>
    <source>
        <strain evidence="13 14">DS1</strain>
    </source>
</reference>
<evidence type="ECO:0000256" key="8">
    <source>
        <dbReference type="ARBA" id="ARBA00023002"/>
    </source>
</evidence>
<dbReference type="Pfam" id="PF02558">
    <property type="entry name" value="ApbA"/>
    <property type="match status" value="1"/>
</dbReference>
<dbReference type="NCBIfam" id="TIGR00745">
    <property type="entry name" value="apbA_panE"/>
    <property type="match status" value="1"/>
</dbReference>
<dbReference type="PANTHER" id="PTHR43765">
    <property type="entry name" value="2-DEHYDROPANTOATE 2-REDUCTASE-RELATED"/>
    <property type="match status" value="1"/>
</dbReference>
<dbReference type="InterPro" id="IPR013332">
    <property type="entry name" value="KPR_N"/>
</dbReference>
<dbReference type="InterPro" id="IPR013752">
    <property type="entry name" value="KPA_reductase"/>
</dbReference>
<comment type="function">
    <text evidence="1">Catalyzes the NADPH-dependent reduction of ketopantoate into pantoic acid.</text>
</comment>
<evidence type="ECO:0000313" key="14">
    <source>
        <dbReference type="Proteomes" id="UP000019270"/>
    </source>
</evidence>
<dbReference type="RefSeq" id="WP_035325757.1">
    <property type="nucleotide sequence ID" value="NZ_APVL01000001.1"/>
</dbReference>
<evidence type="ECO:0000256" key="9">
    <source>
        <dbReference type="ARBA" id="ARBA00032024"/>
    </source>
</evidence>
<sequence>MNIAIMGAGSLGTIIGALMAEGGEKVDLIDINESHVNRLNQSGAKLSGFINKTVPVNALTPNQISSTYDLVFLLTKQVFTYESLHQLLPYLHENSIVCTLQNGIPEEYVASIVGGSRTIGGAVGFGATWKGPGESELTTEWETVKKYAFEIGETDGRITSRLSDVKAVLEHVGYCKITSNISGIKWTKLLMNTTFSGMSAALGCTFGEVLSNKEAMTSLAYIADETIKVAHAQGIQLTNMQGKDMEFLELKEGQEVSEKMDFYHEVWSPHRNLKASMLQDLVRKVKTEIDFINGHVSEKGKAFGIPAPYNDLVVKLVSDAENRKTVPVFSDNLPFFESLNEEMKNKPSALVKER</sequence>
<reference evidence="14" key="1">
    <citation type="submission" date="2013-03" db="EMBL/GenBank/DDBJ databases">
        <title>Draft genome sequence of Bacillus firmus DS1.</title>
        <authorList>
            <person name="Peng D."/>
            <person name="Zhu L."/>
            <person name="Sun M."/>
        </authorList>
    </citation>
    <scope>NUCLEOTIDE SEQUENCE [LARGE SCALE GENOMIC DNA]</scope>
    <source>
        <strain evidence="14">DS1</strain>
    </source>
</reference>
<keyword evidence="6" id="KW-0566">Pantothenate biosynthesis</keyword>
<dbReference type="Gene3D" id="1.10.1040.10">
    <property type="entry name" value="N-(1-d-carboxylethyl)-l-norvaline Dehydrogenase, domain 2"/>
    <property type="match status" value="1"/>
</dbReference>
<evidence type="ECO:0000256" key="10">
    <source>
        <dbReference type="ARBA" id="ARBA00048793"/>
    </source>
</evidence>
<dbReference type="SUPFAM" id="SSF51735">
    <property type="entry name" value="NAD(P)-binding Rossmann-fold domains"/>
    <property type="match status" value="1"/>
</dbReference>
<evidence type="ECO:0000256" key="4">
    <source>
        <dbReference type="ARBA" id="ARBA00013014"/>
    </source>
</evidence>
<dbReference type="Pfam" id="PF08546">
    <property type="entry name" value="ApbA_C"/>
    <property type="match status" value="1"/>
</dbReference>
<dbReference type="Gene3D" id="3.40.50.720">
    <property type="entry name" value="NAD(P)-binding Rossmann-like Domain"/>
    <property type="match status" value="1"/>
</dbReference>
<dbReference type="GO" id="GO:0015940">
    <property type="term" value="P:pantothenate biosynthetic process"/>
    <property type="evidence" value="ECO:0007669"/>
    <property type="project" value="UniProtKB-KW"/>
</dbReference>
<proteinExistence type="inferred from homology"/>
<dbReference type="InterPro" id="IPR003710">
    <property type="entry name" value="ApbA"/>
</dbReference>
<gene>
    <name evidence="13" type="ORF">PBF_00740</name>
</gene>
<evidence type="ECO:0000259" key="12">
    <source>
        <dbReference type="Pfam" id="PF08546"/>
    </source>
</evidence>
<feature type="domain" description="Ketopantoate reductase N-terminal" evidence="11">
    <location>
        <begin position="3"/>
        <end position="140"/>
    </location>
</feature>
<dbReference type="InterPro" id="IPR008927">
    <property type="entry name" value="6-PGluconate_DH-like_C_sf"/>
</dbReference>
<organism evidence="13 14">
    <name type="scientific">Cytobacillus firmus DS1</name>
    <dbReference type="NCBI Taxonomy" id="1307436"/>
    <lineage>
        <taxon>Bacteria</taxon>
        <taxon>Bacillati</taxon>
        <taxon>Bacillota</taxon>
        <taxon>Bacilli</taxon>
        <taxon>Bacillales</taxon>
        <taxon>Bacillaceae</taxon>
        <taxon>Cytobacillus</taxon>
    </lineage>
</organism>
<evidence type="ECO:0000259" key="11">
    <source>
        <dbReference type="Pfam" id="PF02558"/>
    </source>
</evidence>
<dbReference type="EMBL" id="APVL01000001">
    <property type="protein sequence ID" value="EWG12905.1"/>
    <property type="molecule type" value="Genomic_DNA"/>
</dbReference>
<comment type="pathway">
    <text evidence="2">Cofactor biosynthesis; (R)-pantothenate biosynthesis; (R)-pantoate from 3-methyl-2-oxobutanoate: step 2/2.</text>
</comment>